<gene>
    <name evidence="4" type="primary">LOC106055781</name>
</gene>
<evidence type="ECO:0000256" key="2">
    <source>
        <dbReference type="SAM" id="SignalP"/>
    </source>
</evidence>
<feature type="compositionally biased region" description="Basic and acidic residues" evidence="1">
    <location>
        <begin position="416"/>
        <end position="454"/>
    </location>
</feature>
<reference evidence="4" key="1">
    <citation type="submission" date="2025-08" db="UniProtKB">
        <authorList>
            <consortium name="RefSeq"/>
        </authorList>
    </citation>
    <scope>IDENTIFICATION</scope>
</reference>
<feature type="region of interest" description="Disordered" evidence="1">
    <location>
        <begin position="401"/>
        <end position="476"/>
    </location>
</feature>
<dbReference type="Proteomes" id="UP001165740">
    <property type="component" value="Chromosome 15"/>
</dbReference>
<dbReference type="RefSeq" id="XP_055867970.1">
    <property type="nucleotide sequence ID" value="XM_056011995.1"/>
</dbReference>
<feature type="chain" id="PRO_5040727909" evidence="2">
    <location>
        <begin position="31"/>
        <end position="476"/>
    </location>
</feature>
<dbReference type="PROSITE" id="PS51257">
    <property type="entry name" value="PROKAR_LIPOPROTEIN"/>
    <property type="match status" value="1"/>
</dbReference>
<protein>
    <submittedName>
        <fullName evidence="4">Uncharacterized protein LOC106055781 isoform X1</fullName>
    </submittedName>
</protein>
<feature type="compositionally biased region" description="Acidic residues" evidence="1">
    <location>
        <begin position="403"/>
        <end position="415"/>
    </location>
</feature>
<evidence type="ECO:0000313" key="3">
    <source>
        <dbReference type="Proteomes" id="UP001165740"/>
    </source>
</evidence>
<keyword evidence="2" id="KW-0732">Signal</keyword>
<name>A0A9W2YZ99_BIOGL</name>
<feature type="region of interest" description="Disordered" evidence="1">
    <location>
        <begin position="252"/>
        <end position="328"/>
    </location>
</feature>
<feature type="compositionally biased region" description="Basic and acidic residues" evidence="1">
    <location>
        <begin position="292"/>
        <end position="325"/>
    </location>
</feature>
<organism evidence="3 4">
    <name type="scientific">Biomphalaria glabrata</name>
    <name type="common">Bloodfluke planorb</name>
    <name type="synonym">Freshwater snail</name>
    <dbReference type="NCBI Taxonomy" id="6526"/>
    <lineage>
        <taxon>Eukaryota</taxon>
        <taxon>Metazoa</taxon>
        <taxon>Spiralia</taxon>
        <taxon>Lophotrochozoa</taxon>
        <taxon>Mollusca</taxon>
        <taxon>Gastropoda</taxon>
        <taxon>Heterobranchia</taxon>
        <taxon>Euthyneura</taxon>
        <taxon>Panpulmonata</taxon>
        <taxon>Hygrophila</taxon>
        <taxon>Lymnaeoidea</taxon>
        <taxon>Planorbidae</taxon>
        <taxon>Biomphalaria</taxon>
    </lineage>
</organism>
<sequence>MTRECRRFGLCLLLVCYTFVMLSCVGHVQSKPNENAEGVVNMEVQQDQSTGQVSNTTESLTEEERLAKVTQENARKLQEVDWGQADGDNGWEERRKLQVPVSNDPQRDTGVVDPEHVLHEDGADDHHGDAHAEVKTDPAQAMEAVLKDGEVKEQAEQETLDSLRPGVLTNVHDGPSRTAAEIMKTQQFGIMDIEEVMHEGHHVHGDDQHGSGPVQGGDVEKIVHGEEGVHDDHDGHDTKNKSLSTLDPAKLMHGQDAEHECDGKPCFVDHENPGGMPPQDPLLQQGQNKGSNQKEHIEKKPFGTDPEKDAHGEDHAHEHDDDPNYKTKNKVTYKDIIDLGLSEEQLKGVDLTKLLEQEQQEFENWQRDSMAGENSNYWQEQVKDLRKEYLDKIYAKIKHISQPDEENQEWEVTEDDIVHGTESKVEHEMEMWGRTEPKAHRKPYEAIHGRRGENEEQEEQPNENQSEQTSEQTSEE</sequence>
<evidence type="ECO:0000313" key="4">
    <source>
        <dbReference type="RefSeq" id="XP_055867970.1"/>
    </source>
</evidence>
<feature type="compositionally biased region" description="Basic and acidic residues" evidence="1">
    <location>
        <begin position="253"/>
        <end position="272"/>
    </location>
</feature>
<evidence type="ECO:0000256" key="1">
    <source>
        <dbReference type="SAM" id="MobiDB-lite"/>
    </source>
</evidence>
<feature type="compositionally biased region" description="Low complexity" evidence="1">
    <location>
        <begin position="462"/>
        <end position="476"/>
    </location>
</feature>
<dbReference type="OrthoDB" id="6106237at2759"/>
<proteinExistence type="predicted"/>
<dbReference type="AlphaFoldDB" id="A0A9W2YZ99"/>
<keyword evidence="3" id="KW-1185">Reference proteome</keyword>
<accession>A0A9W2YZ99</accession>
<feature type="compositionally biased region" description="Polar residues" evidence="1">
    <location>
        <begin position="282"/>
        <end position="291"/>
    </location>
</feature>
<feature type="signal peptide" evidence="2">
    <location>
        <begin position="1"/>
        <end position="30"/>
    </location>
</feature>
<dbReference type="GeneID" id="106055781"/>